<feature type="region of interest" description="Disordered" evidence="1">
    <location>
        <begin position="1"/>
        <end position="38"/>
    </location>
</feature>
<dbReference type="PANTHER" id="PTHR39639:SF1">
    <property type="entry name" value="DUF262 DOMAIN-CONTAINING PROTEIN"/>
    <property type="match status" value="1"/>
</dbReference>
<dbReference type="GeneID" id="30154029"/>
<evidence type="ECO:0000256" key="1">
    <source>
        <dbReference type="SAM" id="MobiDB-lite"/>
    </source>
</evidence>
<feature type="compositionally biased region" description="Acidic residues" evidence="1">
    <location>
        <begin position="1"/>
        <end position="21"/>
    </location>
</feature>
<protein>
    <recommendedName>
        <fullName evidence="2">GmrSD restriction endonucleases N-terminal domain-containing protein</fullName>
    </recommendedName>
</protein>
<name>A0A1E3HVZ0_9TREE</name>
<dbReference type="RefSeq" id="XP_018995054.1">
    <property type="nucleotide sequence ID" value="XM_019136385.1"/>
</dbReference>
<evidence type="ECO:0000313" key="4">
    <source>
        <dbReference type="Proteomes" id="UP000094065"/>
    </source>
</evidence>
<comment type="caution">
    <text evidence="3">The sequence shown here is derived from an EMBL/GenBank/DDBJ whole genome shotgun (WGS) entry which is preliminary data.</text>
</comment>
<dbReference type="AlphaFoldDB" id="A0A1E3HVZ0"/>
<dbReference type="STRING" id="1295533.A0A1E3HVZ0"/>
<dbReference type="Pfam" id="PF03235">
    <property type="entry name" value="GmrSD_N"/>
    <property type="match status" value="1"/>
</dbReference>
<evidence type="ECO:0000313" key="3">
    <source>
        <dbReference type="EMBL" id="ODN80488.1"/>
    </source>
</evidence>
<feature type="domain" description="GmrSD restriction endonucleases N-terminal" evidence="2">
    <location>
        <begin position="66"/>
        <end position="195"/>
    </location>
</feature>
<organism evidence="3 4">
    <name type="scientific">Cryptococcus amylolentus CBS 6039</name>
    <dbReference type="NCBI Taxonomy" id="1295533"/>
    <lineage>
        <taxon>Eukaryota</taxon>
        <taxon>Fungi</taxon>
        <taxon>Dikarya</taxon>
        <taxon>Basidiomycota</taxon>
        <taxon>Agaricomycotina</taxon>
        <taxon>Tremellomycetes</taxon>
        <taxon>Tremellales</taxon>
        <taxon>Cryptococcaceae</taxon>
        <taxon>Cryptococcus</taxon>
    </lineage>
</organism>
<dbReference type="PANTHER" id="PTHR39639">
    <property type="entry name" value="CHROMOSOME 16, WHOLE GENOME SHOTGUN SEQUENCE"/>
    <property type="match status" value="1"/>
</dbReference>
<dbReference type="OrthoDB" id="5419821at2759"/>
<evidence type="ECO:0000259" key="2">
    <source>
        <dbReference type="Pfam" id="PF03235"/>
    </source>
</evidence>
<gene>
    <name evidence="3" type="ORF">L202_02720</name>
</gene>
<dbReference type="EMBL" id="AWGJ01000004">
    <property type="protein sequence ID" value="ODN80488.1"/>
    <property type="molecule type" value="Genomic_DNA"/>
</dbReference>
<dbReference type="InterPro" id="IPR004919">
    <property type="entry name" value="GmrSD_N"/>
</dbReference>
<accession>A0A1E3HVZ0</accession>
<dbReference type="Proteomes" id="UP000094065">
    <property type="component" value="Unassembled WGS sequence"/>
</dbReference>
<sequence>MSPASDDEGVDQLYDSDEDAGSDASEFTPPPGADDPEGLQLFMDRITEGQLEDPEHQVMDCKRLYEMVKDGSIDLDPSYQRDVVWSTTKQVGLVESLMLKYYVPPIIFALINIRTLQEKYICIDGKQRVTSIIRFMDGEIPYSRPGSKEKFWWSDVGAPGKRKVLPGPLKKLFEKIKLPSVTYKELRDDQQRDIFQRVQLGVALSSAEKLQAISSPRSSWITFLERKYIDGESGTLKGLIDWDLKRAKGFQNTAFFVCLASMNFDKRQKAENSRSSGRSTWTSGFENCSPVMVPTTGKLKTFLERPDEVSARVSFVINMPNRTQPNDAFKAKVELALAIWVKIGQEFGQTAFHTVSSRVSPVESMFIPYVIFTHAAHLTIPQLAKVIGNLRVEIHTKHHGNVLTNAKTAQTFSDWLLKTPASIAKQVGNKEERQFAAEECEKEVHVGVPVNGEGPAKKKRRKG</sequence>
<reference evidence="3 4" key="1">
    <citation type="submission" date="2016-06" db="EMBL/GenBank/DDBJ databases">
        <title>Evolution of pathogenesis and genome organization in the Tremellales.</title>
        <authorList>
            <person name="Cuomo C."/>
            <person name="Litvintseva A."/>
            <person name="Heitman J."/>
            <person name="Chen Y."/>
            <person name="Sun S."/>
            <person name="Springer D."/>
            <person name="Dromer F."/>
            <person name="Young S."/>
            <person name="Zeng Q."/>
            <person name="Chapman S."/>
            <person name="Gujja S."/>
            <person name="Saif S."/>
            <person name="Birren B."/>
        </authorList>
    </citation>
    <scope>NUCLEOTIDE SEQUENCE [LARGE SCALE GENOMIC DNA]</scope>
    <source>
        <strain evidence="3 4">CBS 6039</strain>
    </source>
</reference>
<proteinExistence type="predicted"/>
<keyword evidence="4" id="KW-1185">Reference proteome</keyword>